<reference evidence="2" key="1">
    <citation type="submission" date="2023-04" db="EMBL/GenBank/DDBJ databases">
        <authorList>
            <consortium name="ELIXIR-Norway"/>
        </authorList>
    </citation>
    <scope>NUCLEOTIDE SEQUENCE [LARGE SCALE GENOMIC DNA]</scope>
</reference>
<dbReference type="Proteomes" id="UP001176941">
    <property type="component" value="Chromosome 10"/>
</dbReference>
<evidence type="ECO:0000313" key="3">
    <source>
        <dbReference type="Proteomes" id="UP001176941"/>
    </source>
</evidence>
<proteinExistence type="predicted"/>
<accession>A0ABN8XY01</accession>
<evidence type="ECO:0000256" key="1">
    <source>
        <dbReference type="SAM" id="MobiDB-lite"/>
    </source>
</evidence>
<feature type="compositionally biased region" description="Low complexity" evidence="1">
    <location>
        <begin position="72"/>
        <end position="84"/>
    </location>
</feature>
<keyword evidence="3" id="KW-1185">Reference proteome</keyword>
<name>A0ABN8XY01_RANTA</name>
<feature type="region of interest" description="Disordered" evidence="1">
    <location>
        <begin position="1"/>
        <end position="112"/>
    </location>
</feature>
<gene>
    <name evidence="2" type="ORF">MRATA1EN1_LOCUS2492</name>
</gene>
<evidence type="ECO:0000313" key="2">
    <source>
        <dbReference type="EMBL" id="CAI9153530.1"/>
    </source>
</evidence>
<protein>
    <submittedName>
        <fullName evidence="2">Uncharacterized protein</fullName>
    </submittedName>
</protein>
<organism evidence="2 3">
    <name type="scientific">Rangifer tarandus platyrhynchus</name>
    <name type="common">Svalbard reindeer</name>
    <dbReference type="NCBI Taxonomy" id="3082113"/>
    <lineage>
        <taxon>Eukaryota</taxon>
        <taxon>Metazoa</taxon>
        <taxon>Chordata</taxon>
        <taxon>Craniata</taxon>
        <taxon>Vertebrata</taxon>
        <taxon>Euteleostomi</taxon>
        <taxon>Mammalia</taxon>
        <taxon>Eutheria</taxon>
        <taxon>Laurasiatheria</taxon>
        <taxon>Artiodactyla</taxon>
        <taxon>Ruminantia</taxon>
        <taxon>Pecora</taxon>
        <taxon>Cervidae</taxon>
        <taxon>Odocoileinae</taxon>
        <taxon>Rangifer</taxon>
    </lineage>
</organism>
<sequence>MPAGVLKPRPAARAASCSDLDLPGHGPQKGQGPSRPHGASSYLQTETRRSEVTAARVTPGPQAPTPHGFLFPSPHSSPTSHCPSQLSLDNLPGPRSDSPTCLIPGPSATCLE</sequence>
<dbReference type="EMBL" id="OX459946">
    <property type="protein sequence ID" value="CAI9153530.1"/>
    <property type="molecule type" value="Genomic_DNA"/>
</dbReference>